<feature type="transmembrane region" description="Helical" evidence="4">
    <location>
        <begin position="12"/>
        <end position="35"/>
    </location>
</feature>
<name>A0A1H7YQU5_9BACT</name>
<dbReference type="InterPro" id="IPR011701">
    <property type="entry name" value="MFS"/>
</dbReference>
<proteinExistence type="predicted"/>
<dbReference type="Gene3D" id="1.20.1250.20">
    <property type="entry name" value="MFS general substrate transporter like domains"/>
    <property type="match status" value="2"/>
</dbReference>
<evidence type="ECO:0000256" key="2">
    <source>
        <dbReference type="ARBA" id="ARBA00022989"/>
    </source>
</evidence>
<protein>
    <submittedName>
        <fullName evidence="6">MFS transporter, OFA family, oxalate/formate antiporter</fullName>
    </submittedName>
</protein>
<dbReference type="CDD" id="cd17353">
    <property type="entry name" value="MFS_OFA_like"/>
    <property type="match status" value="1"/>
</dbReference>
<feature type="transmembrane region" description="Helical" evidence="4">
    <location>
        <begin position="351"/>
        <end position="370"/>
    </location>
</feature>
<evidence type="ECO:0000313" key="7">
    <source>
        <dbReference type="Proteomes" id="UP000198744"/>
    </source>
</evidence>
<feature type="transmembrane region" description="Helical" evidence="4">
    <location>
        <begin position="136"/>
        <end position="154"/>
    </location>
</feature>
<feature type="transmembrane region" description="Helical" evidence="4">
    <location>
        <begin position="316"/>
        <end position="339"/>
    </location>
</feature>
<dbReference type="PANTHER" id="PTHR11360:SF304">
    <property type="entry name" value="MFS DOMAIN-CONTAINING PROTEIN"/>
    <property type="match status" value="1"/>
</dbReference>
<evidence type="ECO:0000256" key="1">
    <source>
        <dbReference type="ARBA" id="ARBA00022692"/>
    </source>
</evidence>
<dbReference type="STRING" id="43775.SAMN04489760_11736"/>
<dbReference type="AlphaFoldDB" id="A0A1H7YQU5"/>
<gene>
    <name evidence="6" type="ORF">SAMN04489760_11736</name>
</gene>
<sequence length="415" mass="44028">MEQNTYNRAIPVVAAFLIQLCSGVAYLWSLFQTGIAKSLFSGNNAEAAITFSLLLACLGFGGIIAGRMTTKFSIPVIMITGGFIVAAGFFFASLVTAQAPWLLWLTYGVMGGIGIGMTYGTSIAVAQRWYPDHRGLVTGMLVSALGLGGVLFTPVIEGLIKYFGGPQVGEIKTFMALSIIFAVVCTICGIFLKNPPEGYAPKGWVMSAANKGVAPKDYSANEVLTTPQFYLLSTAFALASMGGLMMIGFAKPIAVAKNMAATATIGVLIIAICNSAGRLFWGFVSDRIGRKNAIMILLVGTGTLSLFVNMASGYYIYVLIAFIGFFYGGFLGTFPVLTADLFGQKNMATNYGMVLVGFGVGAVVASYIAGYYKNLAATNIDLMFPAFIIASVCAFVSIGLVWSIKPTKVEYEVVK</sequence>
<dbReference type="InterPro" id="IPR020846">
    <property type="entry name" value="MFS_dom"/>
</dbReference>
<feature type="transmembrane region" description="Helical" evidence="4">
    <location>
        <begin position="261"/>
        <end position="281"/>
    </location>
</feature>
<feature type="transmembrane region" description="Helical" evidence="4">
    <location>
        <begin position="382"/>
        <end position="402"/>
    </location>
</feature>
<keyword evidence="2 4" id="KW-1133">Transmembrane helix</keyword>
<dbReference type="PROSITE" id="PS50850">
    <property type="entry name" value="MFS"/>
    <property type="match status" value="1"/>
</dbReference>
<dbReference type="Pfam" id="PF07690">
    <property type="entry name" value="MFS_1"/>
    <property type="match status" value="1"/>
</dbReference>
<feature type="transmembrane region" description="Helical" evidence="4">
    <location>
        <begin position="101"/>
        <end position="124"/>
    </location>
</feature>
<dbReference type="GO" id="GO:0022857">
    <property type="term" value="F:transmembrane transporter activity"/>
    <property type="evidence" value="ECO:0007669"/>
    <property type="project" value="InterPro"/>
</dbReference>
<feature type="transmembrane region" description="Helical" evidence="4">
    <location>
        <begin position="293"/>
        <end position="310"/>
    </location>
</feature>
<keyword evidence="7" id="KW-1185">Reference proteome</keyword>
<dbReference type="EMBL" id="FOBS01000017">
    <property type="protein sequence ID" value="SEM47559.1"/>
    <property type="molecule type" value="Genomic_DNA"/>
</dbReference>
<dbReference type="SUPFAM" id="SSF103473">
    <property type="entry name" value="MFS general substrate transporter"/>
    <property type="match status" value="1"/>
</dbReference>
<feature type="domain" description="Major facilitator superfamily (MFS) profile" evidence="5">
    <location>
        <begin position="7"/>
        <end position="409"/>
    </location>
</feature>
<keyword evidence="1 4" id="KW-0812">Transmembrane</keyword>
<evidence type="ECO:0000259" key="5">
    <source>
        <dbReference type="PROSITE" id="PS50850"/>
    </source>
</evidence>
<dbReference type="PANTHER" id="PTHR11360">
    <property type="entry name" value="MONOCARBOXYLATE TRANSPORTER"/>
    <property type="match status" value="1"/>
</dbReference>
<feature type="transmembrane region" description="Helical" evidence="4">
    <location>
        <begin position="174"/>
        <end position="192"/>
    </location>
</feature>
<evidence type="ECO:0000313" key="6">
    <source>
        <dbReference type="EMBL" id="SEM47559.1"/>
    </source>
</evidence>
<dbReference type="InterPro" id="IPR036259">
    <property type="entry name" value="MFS_trans_sf"/>
</dbReference>
<accession>A0A1H7YQU5</accession>
<dbReference type="RefSeq" id="WP_093883868.1">
    <property type="nucleotide sequence ID" value="NZ_FOBS01000017.1"/>
</dbReference>
<dbReference type="OrthoDB" id="9793415at2"/>
<dbReference type="Proteomes" id="UP000198744">
    <property type="component" value="Unassembled WGS sequence"/>
</dbReference>
<feature type="transmembrane region" description="Helical" evidence="4">
    <location>
        <begin position="229"/>
        <end position="249"/>
    </location>
</feature>
<organism evidence="6 7">
    <name type="scientific">Syntrophus gentianae</name>
    <dbReference type="NCBI Taxonomy" id="43775"/>
    <lineage>
        <taxon>Bacteria</taxon>
        <taxon>Pseudomonadati</taxon>
        <taxon>Thermodesulfobacteriota</taxon>
        <taxon>Syntrophia</taxon>
        <taxon>Syntrophales</taxon>
        <taxon>Syntrophaceae</taxon>
        <taxon>Syntrophus</taxon>
    </lineage>
</organism>
<evidence type="ECO:0000256" key="3">
    <source>
        <dbReference type="ARBA" id="ARBA00023136"/>
    </source>
</evidence>
<reference evidence="6 7" key="1">
    <citation type="submission" date="2016-10" db="EMBL/GenBank/DDBJ databases">
        <authorList>
            <person name="de Groot N.N."/>
        </authorList>
    </citation>
    <scope>NUCLEOTIDE SEQUENCE [LARGE SCALE GENOMIC DNA]</scope>
    <source>
        <strain evidence="6 7">DSM 8423</strain>
    </source>
</reference>
<dbReference type="InterPro" id="IPR050327">
    <property type="entry name" value="Proton-linked_MCT"/>
</dbReference>
<keyword evidence="3 4" id="KW-0472">Membrane</keyword>
<evidence type="ECO:0000256" key="4">
    <source>
        <dbReference type="SAM" id="Phobius"/>
    </source>
</evidence>
<feature type="transmembrane region" description="Helical" evidence="4">
    <location>
        <begin position="47"/>
        <end position="65"/>
    </location>
</feature>
<feature type="transmembrane region" description="Helical" evidence="4">
    <location>
        <begin position="72"/>
        <end position="95"/>
    </location>
</feature>